<feature type="non-terminal residue" evidence="1">
    <location>
        <position position="1"/>
    </location>
</feature>
<name>A0ACA9SPR4_9GLOM</name>
<sequence length="156" mass="18359">EYKLVKNVYKQLTEKLGGRKKRCYHKLFHGIVSCESDMCQKTRKGHTRINIDAKENYFIQIKEIKAIDETQITENHKIDETQITGDLTEENYNVQEYKSTFEEIINEKFKNPVGITHIFDRYYNLVDNELNVPGTKIIAKHLSENNVKVYANVLEM</sequence>
<dbReference type="EMBL" id="CAJVQC010144772">
    <property type="protein sequence ID" value="CAG8844974.1"/>
    <property type="molecule type" value="Genomic_DNA"/>
</dbReference>
<comment type="caution">
    <text evidence="1">The sequence shown here is derived from an EMBL/GenBank/DDBJ whole genome shotgun (WGS) entry which is preliminary data.</text>
</comment>
<accession>A0ACA9SPR4</accession>
<proteinExistence type="predicted"/>
<evidence type="ECO:0000313" key="1">
    <source>
        <dbReference type="EMBL" id="CAG8844974.1"/>
    </source>
</evidence>
<protein>
    <submittedName>
        <fullName evidence="1">18426_t:CDS:1</fullName>
    </submittedName>
</protein>
<keyword evidence="2" id="KW-1185">Reference proteome</keyword>
<feature type="non-terminal residue" evidence="1">
    <location>
        <position position="156"/>
    </location>
</feature>
<organism evidence="1 2">
    <name type="scientific">Racocetra persica</name>
    <dbReference type="NCBI Taxonomy" id="160502"/>
    <lineage>
        <taxon>Eukaryota</taxon>
        <taxon>Fungi</taxon>
        <taxon>Fungi incertae sedis</taxon>
        <taxon>Mucoromycota</taxon>
        <taxon>Glomeromycotina</taxon>
        <taxon>Glomeromycetes</taxon>
        <taxon>Diversisporales</taxon>
        <taxon>Gigasporaceae</taxon>
        <taxon>Racocetra</taxon>
    </lineage>
</organism>
<gene>
    <name evidence="1" type="ORF">RPERSI_LOCUS33447</name>
</gene>
<reference evidence="1" key="1">
    <citation type="submission" date="2021-06" db="EMBL/GenBank/DDBJ databases">
        <authorList>
            <person name="Kallberg Y."/>
            <person name="Tangrot J."/>
            <person name="Rosling A."/>
        </authorList>
    </citation>
    <scope>NUCLEOTIDE SEQUENCE</scope>
    <source>
        <strain evidence="1">MA461A</strain>
    </source>
</reference>
<dbReference type="Proteomes" id="UP000789920">
    <property type="component" value="Unassembled WGS sequence"/>
</dbReference>
<evidence type="ECO:0000313" key="2">
    <source>
        <dbReference type="Proteomes" id="UP000789920"/>
    </source>
</evidence>